<dbReference type="AlphaFoldDB" id="A0A5B7TZY4"/>
<keyword evidence="3" id="KW-1185">Reference proteome</keyword>
<evidence type="ECO:0000313" key="2">
    <source>
        <dbReference type="EMBL" id="QCX40901.1"/>
    </source>
</evidence>
<gene>
    <name evidence="2" type="ORF">FF125_21535</name>
</gene>
<accession>A0A5B7TZY4</accession>
<protein>
    <recommendedName>
        <fullName evidence="4">Lipoprotein</fullName>
    </recommendedName>
</protein>
<dbReference type="PROSITE" id="PS51257">
    <property type="entry name" value="PROKAR_LIPOPROTEIN"/>
    <property type="match status" value="1"/>
</dbReference>
<sequence>MIKKVLLTFLVAVTLVSCSLNDDNDTNLVLKTLPIKSYVVPDEFELGMSYTIKVEYDLPDACHSFYDLYYKQVDTTREIAIVSIVDENDQCSDVPVTMEYEFVVNVEQSEDYTFRFWKGEDNDGNDTFEDVVVPVIN</sequence>
<feature type="signal peptide" evidence="1">
    <location>
        <begin position="1"/>
        <end position="22"/>
    </location>
</feature>
<name>A0A5B7TZY4_9FLAO</name>
<evidence type="ECO:0000256" key="1">
    <source>
        <dbReference type="SAM" id="SignalP"/>
    </source>
</evidence>
<reference evidence="2 3" key="1">
    <citation type="submission" date="2019-05" db="EMBL/GenBank/DDBJ databases">
        <title>Algicella ahnfeltiae gen. nov., sp. nov., a novel marine bacterium of the family Flavobacteriaceae isolated from a red alga.</title>
        <authorList>
            <person name="Nedashkovskaya O.I."/>
            <person name="Kukhlevskiy A.D."/>
            <person name="Kim S.-G."/>
            <person name="Zhukova N.V."/>
            <person name="Mikhailov V.V."/>
        </authorList>
    </citation>
    <scope>NUCLEOTIDE SEQUENCE [LARGE SCALE GENOMIC DNA]</scope>
    <source>
        <strain evidence="2 3">10Alg115</strain>
    </source>
</reference>
<evidence type="ECO:0008006" key="4">
    <source>
        <dbReference type="Google" id="ProtNLM"/>
    </source>
</evidence>
<dbReference type="Proteomes" id="UP000306229">
    <property type="component" value="Chromosome"/>
</dbReference>
<evidence type="ECO:0000313" key="3">
    <source>
        <dbReference type="Proteomes" id="UP000306229"/>
    </source>
</evidence>
<feature type="chain" id="PRO_5023059705" description="Lipoprotein" evidence="1">
    <location>
        <begin position="23"/>
        <end position="137"/>
    </location>
</feature>
<dbReference type="KEGG" id="fbe:FF125_21535"/>
<dbReference type="EMBL" id="CP040749">
    <property type="protein sequence ID" value="QCX40901.1"/>
    <property type="molecule type" value="Genomic_DNA"/>
</dbReference>
<organism evidence="2 3">
    <name type="scientific">Aureibaculum algae</name>
    <dbReference type="NCBI Taxonomy" id="2584122"/>
    <lineage>
        <taxon>Bacteria</taxon>
        <taxon>Pseudomonadati</taxon>
        <taxon>Bacteroidota</taxon>
        <taxon>Flavobacteriia</taxon>
        <taxon>Flavobacteriales</taxon>
        <taxon>Flavobacteriaceae</taxon>
        <taxon>Aureibaculum</taxon>
    </lineage>
</organism>
<proteinExistence type="predicted"/>
<dbReference type="RefSeq" id="WP_138952240.1">
    <property type="nucleotide sequence ID" value="NZ_CP040749.1"/>
</dbReference>
<dbReference type="OrthoDB" id="893802at2"/>
<keyword evidence="1" id="KW-0732">Signal</keyword>